<protein>
    <submittedName>
        <fullName evidence="1">Glutaredoxin</fullName>
    </submittedName>
</protein>
<dbReference type="Proteomes" id="UP000216101">
    <property type="component" value="Unassembled WGS sequence"/>
</dbReference>
<accession>A0A266Q572</accession>
<reference evidence="2" key="1">
    <citation type="submission" date="2017-05" db="EMBL/GenBank/DDBJ databases">
        <authorList>
            <person name="Barney B.M."/>
        </authorList>
    </citation>
    <scope>NUCLEOTIDE SEQUENCE [LARGE SCALE GENOMIC DNA]</scope>
    <source>
        <strain evidence="2">PSBB022</strain>
    </source>
</reference>
<organism evidence="1 2">
    <name type="scientific">Cellvibrio mixtus</name>
    <dbReference type="NCBI Taxonomy" id="39650"/>
    <lineage>
        <taxon>Bacteria</taxon>
        <taxon>Pseudomonadati</taxon>
        <taxon>Pseudomonadota</taxon>
        <taxon>Gammaproteobacteria</taxon>
        <taxon>Cellvibrionales</taxon>
        <taxon>Cellvibrionaceae</taxon>
        <taxon>Cellvibrio</taxon>
    </lineage>
</organism>
<keyword evidence="2" id="KW-1185">Reference proteome</keyword>
<dbReference type="AlphaFoldDB" id="A0A266Q572"/>
<dbReference type="InterPro" id="IPR008554">
    <property type="entry name" value="Glutaredoxin-like"/>
</dbReference>
<proteinExistence type="predicted"/>
<dbReference type="InterPro" id="IPR036249">
    <property type="entry name" value="Thioredoxin-like_sf"/>
</dbReference>
<dbReference type="Pfam" id="PF05768">
    <property type="entry name" value="Glrx-like"/>
    <property type="match status" value="1"/>
</dbReference>
<sequence>MKPLYLYSTPGCHLCELAREVVDPLLNHYALVLEEIDIAASDELIERYGVKIPVLKSPYHIDELCWPFDAAQTANFLQRISV</sequence>
<comment type="caution">
    <text evidence="1">The sequence shown here is derived from an EMBL/GenBank/DDBJ whole genome shotgun (WGS) entry which is preliminary data.</text>
</comment>
<dbReference type="RefSeq" id="WP_094985967.1">
    <property type="nucleotide sequence ID" value="NZ_NHNI01000002.1"/>
</dbReference>
<dbReference type="EMBL" id="NHNI01000002">
    <property type="protein sequence ID" value="OZY85028.1"/>
    <property type="molecule type" value="Genomic_DNA"/>
</dbReference>
<dbReference type="Gene3D" id="3.40.30.10">
    <property type="entry name" value="Glutaredoxin"/>
    <property type="match status" value="1"/>
</dbReference>
<evidence type="ECO:0000313" key="2">
    <source>
        <dbReference type="Proteomes" id="UP000216101"/>
    </source>
</evidence>
<gene>
    <name evidence="1" type="ORF">CBP51_17925</name>
</gene>
<dbReference type="SUPFAM" id="SSF52833">
    <property type="entry name" value="Thioredoxin-like"/>
    <property type="match status" value="1"/>
</dbReference>
<evidence type="ECO:0000313" key="1">
    <source>
        <dbReference type="EMBL" id="OZY85028.1"/>
    </source>
</evidence>
<name>A0A266Q572_9GAMM</name>